<sequence length="381" mass="43418">MQIFENNKLVQPIYSRMLSLAISKDFANQKNGKINMSQHQDSEQFNRRRELLAVEEEAHKNKIIQAHGHEHFKTQVKNKFFKRVDIQVNKEFDNKENLYMNVLKIEDAAPSIMEILAVKAASINRITPLAKSLPWLCSELINLVNKPQYRKRSDIQVTEPNLALSYVGLDNLKLVMPTFMLKHWLPTSTSPYPLMKRKLWNDSLSIALASQLLAKEQGLDEFTAFTAGMLSNLGLLAVTRGFLNTYSNLYTQELKAAYDSKDKKLHDILATLDTAPELLLEQLLLRSSNVAADMVELMRFDRLQITEPLFDLAYATDIDHMCPIAKLVTKAKAYVAFRGLAKENLISTEEAKILLTAGRLTKNDIALLKKSDIDHIKLIFN</sequence>
<dbReference type="OrthoDB" id="6233174at2"/>
<feature type="domain" description="HDOD" evidence="1">
    <location>
        <begin position="102"/>
        <end position="304"/>
    </location>
</feature>
<dbReference type="EMBL" id="CP020465">
    <property type="protein sequence ID" value="ASP47534.1"/>
    <property type="molecule type" value="Genomic_DNA"/>
</dbReference>
<evidence type="ECO:0000259" key="1">
    <source>
        <dbReference type="PROSITE" id="PS51833"/>
    </source>
</evidence>
<dbReference type="Proteomes" id="UP000202259">
    <property type="component" value="Chromosome"/>
</dbReference>
<reference evidence="2 3" key="1">
    <citation type="submission" date="2017-08" db="EMBL/GenBank/DDBJ databases">
        <title>Complete genome of Colwellia sp. NB097-1, a psychrophile bacterium ioslated from Bering Sea.</title>
        <authorList>
            <person name="Chen X."/>
        </authorList>
    </citation>
    <scope>NUCLEOTIDE SEQUENCE [LARGE SCALE GENOMIC DNA]</scope>
    <source>
        <strain evidence="2 3">NB097-1</strain>
    </source>
</reference>
<dbReference type="PROSITE" id="PS51833">
    <property type="entry name" value="HDOD"/>
    <property type="match status" value="1"/>
</dbReference>
<dbReference type="SUPFAM" id="SSF109604">
    <property type="entry name" value="HD-domain/PDEase-like"/>
    <property type="match status" value="1"/>
</dbReference>
<dbReference type="PANTHER" id="PTHR33525">
    <property type="match status" value="1"/>
</dbReference>
<evidence type="ECO:0000313" key="2">
    <source>
        <dbReference type="EMBL" id="ASP47534.1"/>
    </source>
</evidence>
<dbReference type="AlphaFoldDB" id="A0A222G848"/>
<dbReference type="PANTHER" id="PTHR33525:SF4">
    <property type="entry name" value="CYCLIC DI-GMP PHOSPHODIESTERASE CDGJ"/>
    <property type="match status" value="1"/>
</dbReference>
<organism evidence="2 3">
    <name type="scientific">Cognaticolwellia beringensis</name>
    <dbReference type="NCBI Taxonomy" id="1967665"/>
    <lineage>
        <taxon>Bacteria</taxon>
        <taxon>Pseudomonadati</taxon>
        <taxon>Pseudomonadota</taxon>
        <taxon>Gammaproteobacteria</taxon>
        <taxon>Alteromonadales</taxon>
        <taxon>Colwelliaceae</taxon>
        <taxon>Cognaticolwellia</taxon>
    </lineage>
</organism>
<dbReference type="InterPro" id="IPR052340">
    <property type="entry name" value="RNase_Y/CdgJ"/>
</dbReference>
<gene>
    <name evidence="2" type="ORF">B5D82_07065</name>
</gene>
<protein>
    <submittedName>
        <fullName evidence="2">HDOD domain-containing protein</fullName>
    </submittedName>
</protein>
<evidence type="ECO:0000313" key="3">
    <source>
        <dbReference type="Proteomes" id="UP000202259"/>
    </source>
</evidence>
<dbReference type="InterPro" id="IPR013976">
    <property type="entry name" value="HDOD"/>
</dbReference>
<proteinExistence type="predicted"/>
<dbReference type="RefSeq" id="WP_081150258.1">
    <property type="nucleotide sequence ID" value="NZ_CP020465.1"/>
</dbReference>
<keyword evidence="3" id="KW-1185">Reference proteome</keyword>
<dbReference type="Gene3D" id="1.10.3210.10">
    <property type="entry name" value="Hypothetical protein af1432"/>
    <property type="match status" value="1"/>
</dbReference>
<dbReference type="KEGG" id="cber:B5D82_07065"/>
<accession>A0A222G848</accession>
<name>A0A222G848_9GAMM</name>
<dbReference type="Pfam" id="PF08668">
    <property type="entry name" value="HDOD"/>
    <property type="match status" value="1"/>
</dbReference>